<feature type="non-terminal residue" evidence="1">
    <location>
        <position position="1"/>
    </location>
</feature>
<evidence type="ECO:0000313" key="1">
    <source>
        <dbReference type="EMBL" id="GAG16618.1"/>
    </source>
</evidence>
<name>X0VW01_9ZZZZ</name>
<protein>
    <submittedName>
        <fullName evidence="1">Uncharacterized protein</fullName>
    </submittedName>
</protein>
<dbReference type="EMBL" id="BARS01032620">
    <property type="protein sequence ID" value="GAG16618.1"/>
    <property type="molecule type" value="Genomic_DNA"/>
</dbReference>
<sequence>YAVYDGVFPTKDPQDLYTSDVETVGRLDVEIEFNVDYAWHEPWVRTKCQGFANTFANAANSVVNEYGVTEANSSQGPA</sequence>
<reference evidence="1" key="1">
    <citation type="journal article" date="2014" name="Front. Microbiol.">
        <title>High frequency of phylogenetically diverse reductive dehalogenase-homologous genes in deep subseafloor sedimentary metagenomes.</title>
        <authorList>
            <person name="Kawai M."/>
            <person name="Futagami T."/>
            <person name="Toyoda A."/>
            <person name="Takaki Y."/>
            <person name="Nishi S."/>
            <person name="Hori S."/>
            <person name="Arai W."/>
            <person name="Tsubouchi T."/>
            <person name="Morono Y."/>
            <person name="Uchiyama I."/>
            <person name="Ito T."/>
            <person name="Fujiyama A."/>
            <person name="Inagaki F."/>
            <person name="Takami H."/>
        </authorList>
    </citation>
    <scope>NUCLEOTIDE SEQUENCE</scope>
    <source>
        <strain evidence="1">Expedition CK06-06</strain>
    </source>
</reference>
<accession>X0VW01</accession>
<gene>
    <name evidence="1" type="ORF">S01H1_50618</name>
</gene>
<organism evidence="1">
    <name type="scientific">marine sediment metagenome</name>
    <dbReference type="NCBI Taxonomy" id="412755"/>
    <lineage>
        <taxon>unclassified sequences</taxon>
        <taxon>metagenomes</taxon>
        <taxon>ecological metagenomes</taxon>
    </lineage>
</organism>
<proteinExistence type="predicted"/>
<comment type="caution">
    <text evidence="1">The sequence shown here is derived from an EMBL/GenBank/DDBJ whole genome shotgun (WGS) entry which is preliminary data.</text>
</comment>
<dbReference type="AlphaFoldDB" id="X0VW01"/>